<name>A0A5S3PK91_9RHOB</name>
<evidence type="ECO:0000313" key="3">
    <source>
        <dbReference type="Proteomes" id="UP000309550"/>
    </source>
</evidence>
<sequence>MSEDNNDKLMEQFIAKATPKLLEALTEQVSKQIEDQIGGLKTNAEKMLDEIKDQKRAAAEVAAKEQAEAGQFKTLLERKGDPASIKDALNPEPIRLTRVQARDAALYRRAKAQAEKTGTTLEIVSDD</sequence>
<dbReference type="RefSeq" id="WP_138660903.1">
    <property type="nucleotide sequence ID" value="NZ_VANS01000001.1"/>
</dbReference>
<keyword evidence="3" id="KW-1185">Reference proteome</keyword>
<comment type="caution">
    <text evidence="2">The sequence shown here is derived from an EMBL/GenBank/DDBJ whole genome shotgun (WGS) entry which is preliminary data.</text>
</comment>
<reference evidence="2 3" key="1">
    <citation type="submission" date="2019-05" db="EMBL/GenBank/DDBJ databases">
        <title>Sulfitobacter sabulilitoris sp. nov., isolated from a marine sand.</title>
        <authorList>
            <person name="Yoon J.-H."/>
        </authorList>
    </citation>
    <scope>NUCLEOTIDE SEQUENCE [LARGE SCALE GENOMIC DNA]</scope>
    <source>
        <strain evidence="2 3">HSMS-29</strain>
    </source>
</reference>
<dbReference type="Proteomes" id="UP000309550">
    <property type="component" value="Unassembled WGS sequence"/>
</dbReference>
<proteinExistence type="predicted"/>
<dbReference type="OrthoDB" id="7860537at2"/>
<dbReference type="AlphaFoldDB" id="A0A5S3PK91"/>
<keyword evidence="1" id="KW-0175">Coiled coil</keyword>
<protein>
    <submittedName>
        <fullName evidence="2">Uncharacterized protein</fullName>
    </submittedName>
</protein>
<gene>
    <name evidence="2" type="ORF">FDT80_03895</name>
</gene>
<organism evidence="2 3">
    <name type="scientific">Sulfitobacter sabulilitoris</name>
    <dbReference type="NCBI Taxonomy" id="2562655"/>
    <lineage>
        <taxon>Bacteria</taxon>
        <taxon>Pseudomonadati</taxon>
        <taxon>Pseudomonadota</taxon>
        <taxon>Alphaproteobacteria</taxon>
        <taxon>Rhodobacterales</taxon>
        <taxon>Roseobacteraceae</taxon>
        <taxon>Sulfitobacter</taxon>
    </lineage>
</organism>
<dbReference type="EMBL" id="VANS01000001">
    <property type="protein sequence ID" value="TMM54731.1"/>
    <property type="molecule type" value="Genomic_DNA"/>
</dbReference>
<feature type="coiled-coil region" evidence="1">
    <location>
        <begin position="41"/>
        <end position="68"/>
    </location>
</feature>
<accession>A0A5S3PK91</accession>
<evidence type="ECO:0000256" key="1">
    <source>
        <dbReference type="SAM" id="Coils"/>
    </source>
</evidence>
<evidence type="ECO:0000313" key="2">
    <source>
        <dbReference type="EMBL" id="TMM54731.1"/>
    </source>
</evidence>